<comment type="caution">
    <text evidence="5">The sequence shown here is derived from an EMBL/GenBank/DDBJ whole genome shotgun (WGS) entry which is preliminary data.</text>
</comment>
<dbReference type="GO" id="GO:0035023">
    <property type="term" value="P:regulation of Rho protein signal transduction"/>
    <property type="evidence" value="ECO:0007669"/>
    <property type="project" value="TreeGrafter"/>
</dbReference>
<dbReference type="Proteomes" id="UP000824782">
    <property type="component" value="Unassembled WGS sequence"/>
</dbReference>
<dbReference type="GO" id="GO:0007266">
    <property type="term" value="P:Rho protein signal transduction"/>
    <property type="evidence" value="ECO:0007669"/>
    <property type="project" value="TreeGrafter"/>
</dbReference>
<evidence type="ECO:0000256" key="1">
    <source>
        <dbReference type="ARBA" id="ARBA00022443"/>
    </source>
</evidence>
<dbReference type="Pfam" id="PF14604">
    <property type="entry name" value="SH3_9"/>
    <property type="match status" value="1"/>
</dbReference>
<dbReference type="InterPro" id="IPR036028">
    <property type="entry name" value="SH3-like_dom_sf"/>
</dbReference>
<dbReference type="PROSITE" id="PS50002">
    <property type="entry name" value="SH3"/>
    <property type="match status" value="1"/>
</dbReference>
<dbReference type="GO" id="GO:1900029">
    <property type="term" value="P:positive regulation of ruffle assembly"/>
    <property type="evidence" value="ECO:0007669"/>
    <property type="project" value="TreeGrafter"/>
</dbReference>
<feature type="domain" description="SH3" evidence="4">
    <location>
        <begin position="261"/>
        <end position="321"/>
    </location>
</feature>
<sequence length="351" mass="40209">MGTPYIIHWNGDHHDGTPVYHTLDGGDHDVDTSYLYLDVGDHRWDTSISHTGMEETTMGTPVYYTLSDETRMGKPVSHTGWRSHHGTPSISHTGWRRATMGTTSNITPGGRDHRYGDTSILYTGWERPGWGNQLNYTRDEETSDGTQYSQHWMERRPTMGHQLFISHIGLEETPMGPSISHTGCVETTMVDTIISTFDGEEPRWVTASVITYNTLVWMMTTMGTTSMLQHMDVGPRWWTRLLYYAAMERPRWGHQKQAAALSMKFAICRYDFVARNLNELSVLKDDLVYEVMDDRKQWWKVRNSSGSSGFVPNNILGVMKPEEPSLGRSEPVYSQTIQLLMPKKEFEIFKV</sequence>
<dbReference type="GO" id="GO:0031982">
    <property type="term" value="C:vesicle"/>
    <property type="evidence" value="ECO:0007669"/>
    <property type="project" value="TreeGrafter"/>
</dbReference>
<evidence type="ECO:0000313" key="6">
    <source>
        <dbReference type="Proteomes" id="UP000824782"/>
    </source>
</evidence>
<keyword evidence="1 2" id="KW-0728">SH3 domain</keyword>
<dbReference type="GO" id="GO:0003779">
    <property type="term" value="F:actin binding"/>
    <property type="evidence" value="ECO:0007669"/>
    <property type="project" value="TreeGrafter"/>
</dbReference>
<feature type="region of interest" description="Disordered" evidence="3">
    <location>
        <begin position="75"/>
        <end position="95"/>
    </location>
</feature>
<dbReference type="SMART" id="SM00326">
    <property type="entry name" value="SH3"/>
    <property type="match status" value="1"/>
</dbReference>
<dbReference type="InterPro" id="IPR001452">
    <property type="entry name" value="SH3_domain"/>
</dbReference>
<dbReference type="InterPro" id="IPR039801">
    <property type="entry name" value="EPS8-like"/>
</dbReference>
<dbReference type="PANTHER" id="PTHR12287:SF23">
    <property type="entry name" value="AROUSER, ISOFORM A-RELATED"/>
    <property type="match status" value="1"/>
</dbReference>
<gene>
    <name evidence="5" type="ORF">GDO81_025724</name>
</gene>
<reference evidence="5" key="1">
    <citation type="thesis" date="2020" institute="ProQuest LLC" country="789 East Eisenhower Parkway, Ann Arbor, MI, USA">
        <title>Comparative Genomics and Chromosome Evolution.</title>
        <authorList>
            <person name="Mudd A.B."/>
        </authorList>
    </citation>
    <scope>NUCLEOTIDE SEQUENCE</scope>
    <source>
        <strain evidence="5">237g6f4</strain>
        <tissue evidence="5">Blood</tissue>
    </source>
</reference>
<proteinExistence type="predicted"/>
<evidence type="ECO:0000313" key="5">
    <source>
        <dbReference type="EMBL" id="KAG8542959.1"/>
    </source>
</evidence>
<accession>A0AAV6Z079</accession>
<evidence type="ECO:0000259" key="4">
    <source>
        <dbReference type="PROSITE" id="PS50002"/>
    </source>
</evidence>
<dbReference type="Gene3D" id="2.30.30.40">
    <property type="entry name" value="SH3 Domains"/>
    <property type="match status" value="1"/>
</dbReference>
<dbReference type="SUPFAM" id="SSF50044">
    <property type="entry name" value="SH3-domain"/>
    <property type="match status" value="1"/>
</dbReference>
<keyword evidence="6" id="KW-1185">Reference proteome</keyword>
<organism evidence="5 6">
    <name type="scientific">Engystomops pustulosus</name>
    <name type="common">Tungara frog</name>
    <name type="synonym">Physalaemus pustulosus</name>
    <dbReference type="NCBI Taxonomy" id="76066"/>
    <lineage>
        <taxon>Eukaryota</taxon>
        <taxon>Metazoa</taxon>
        <taxon>Chordata</taxon>
        <taxon>Craniata</taxon>
        <taxon>Vertebrata</taxon>
        <taxon>Euteleostomi</taxon>
        <taxon>Amphibia</taxon>
        <taxon>Batrachia</taxon>
        <taxon>Anura</taxon>
        <taxon>Neobatrachia</taxon>
        <taxon>Hyloidea</taxon>
        <taxon>Leptodactylidae</taxon>
        <taxon>Leiuperinae</taxon>
        <taxon>Engystomops</taxon>
    </lineage>
</organism>
<evidence type="ECO:0000256" key="3">
    <source>
        <dbReference type="SAM" id="MobiDB-lite"/>
    </source>
</evidence>
<dbReference type="PANTHER" id="PTHR12287">
    <property type="entry name" value="EPIDERMAL GROWTH FACTOR RECEPTOR KINASE SUBSTRATE EPS8-RELATED PROTEIN"/>
    <property type="match status" value="1"/>
</dbReference>
<dbReference type="AlphaFoldDB" id="A0AAV6Z079"/>
<dbReference type="GO" id="GO:0032587">
    <property type="term" value="C:ruffle membrane"/>
    <property type="evidence" value="ECO:0007669"/>
    <property type="project" value="TreeGrafter"/>
</dbReference>
<protein>
    <recommendedName>
        <fullName evidence="4">SH3 domain-containing protein</fullName>
    </recommendedName>
</protein>
<dbReference type="EMBL" id="WNYA01004168">
    <property type="protein sequence ID" value="KAG8542959.1"/>
    <property type="molecule type" value="Genomic_DNA"/>
</dbReference>
<name>A0AAV6Z079_ENGPU</name>
<evidence type="ECO:0000256" key="2">
    <source>
        <dbReference type="PROSITE-ProRule" id="PRU00192"/>
    </source>
</evidence>